<name>A0A0M7DCE2_9BORD</name>
<reference evidence="2 5" key="2">
    <citation type="submission" date="2016-07" db="EMBL/GenBank/DDBJ databases">
        <title>Complete genome sequences of Bordetella pseudohinzii.</title>
        <authorList>
            <person name="Spilker T."/>
            <person name="Darrah R."/>
            <person name="LiPuma J.J."/>
        </authorList>
    </citation>
    <scope>NUCLEOTIDE SEQUENCE [LARGE SCALE GENOMIC DNA]</scope>
    <source>
        <strain evidence="2 5">HI4681</strain>
    </source>
</reference>
<dbReference type="Proteomes" id="UP000092950">
    <property type="component" value="Chromosome"/>
</dbReference>
<reference evidence="3 4" key="1">
    <citation type="submission" date="2015-09" db="EMBL/GenBank/DDBJ databases">
        <authorList>
            <person name="Jackson K.R."/>
            <person name="Lunt B.L."/>
            <person name="Fisher J.N.B."/>
            <person name="Gardner A.V."/>
            <person name="Bailey M.E."/>
            <person name="Deus L.M."/>
            <person name="Earl A.S."/>
            <person name="Gibby P.D."/>
            <person name="Hartmann K.A."/>
            <person name="Liu J.E."/>
            <person name="Manci A.M."/>
            <person name="Nielsen D.A."/>
            <person name="Solomon M.B."/>
            <person name="Breakwell D.P."/>
            <person name="Burnett S.H."/>
            <person name="Grose J.H."/>
        </authorList>
    </citation>
    <scope>NUCLEOTIDE SEQUENCE [LARGE SCALE GENOMIC DNA]</scope>
    <source>
        <strain evidence="3 4">2789STDY5608636</strain>
    </source>
</reference>
<dbReference type="GO" id="GO:0006313">
    <property type="term" value="P:DNA transposition"/>
    <property type="evidence" value="ECO:0007669"/>
    <property type="project" value="InterPro"/>
</dbReference>
<keyword evidence="5" id="KW-1185">Reference proteome</keyword>
<dbReference type="SMART" id="SM01321">
    <property type="entry name" value="Y1_Tnp"/>
    <property type="match status" value="1"/>
</dbReference>
<gene>
    <name evidence="2" type="ORF">BBN53_04405</name>
    <name evidence="3" type="ORF">ERS370011_00856</name>
</gene>
<evidence type="ECO:0000313" key="3">
    <source>
        <dbReference type="EMBL" id="CUI50552.1"/>
    </source>
</evidence>
<feature type="domain" description="Transposase IS200-like" evidence="1">
    <location>
        <begin position="1"/>
        <end position="69"/>
    </location>
</feature>
<dbReference type="Proteomes" id="UP000053096">
    <property type="component" value="Unassembled WGS sequence"/>
</dbReference>
<dbReference type="EMBL" id="CYTV01000002">
    <property type="protein sequence ID" value="CUI50552.1"/>
    <property type="molecule type" value="Genomic_DNA"/>
</dbReference>
<proteinExistence type="predicted"/>
<dbReference type="SUPFAM" id="SSF143422">
    <property type="entry name" value="Transposase IS200-like"/>
    <property type="match status" value="1"/>
</dbReference>
<protein>
    <submittedName>
        <fullName evidence="3">Transposase and inactivated derivatives</fullName>
    </submittedName>
</protein>
<sequence length="126" mass="14480">MGNHVHLLLNPLRDAQAIPLLMKTLSGQATRRHNRRHDRSGSLWEARYRCRLVDTTEYLLRCCCYIERNPVEAGLAGHPASYPWSSYRLRMGMGGEGCFTPDMVYLALGNTEAERRAVYRGWIQRA</sequence>
<accession>A0A0M7DCE2</accession>
<dbReference type="EMBL" id="CP016440">
    <property type="protein sequence ID" value="ANY15201.1"/>
    <property type="molecule type" value="Genomic_DNA"/>
</dbReference>
<organism evidence="3 4">
    <name type="scientific">Bordetella pseudohinzii</name>
    <dbReference type="NCBI Taxonomy" id="1331258"/>
    <lineage>
        <taxon>Bacteria</taxon>
        <taxon>Pseudomonadati</taxon>
        <taxon>Pseudomonadota</taxon>
        <taxon>Betaproteobacteria</taxon>
        <taxon>Burkholderiales</taxon>
        <taxon>Alcaligenaceae</taxon>
        <taxon>Bordetella</taxon>
    </lineage>
</organism>
<dbReference type="Pfam" id="PF01797">
    <property type="entry name" value="Y1_Tnp"/>
    <property type="match status" value="1"/>
</dbReference>
<dbReference type="GO" id="GO:0004803">
    <property type="term" value="F:transposase activity"/>
    <property type="evidence" value="ECO:0007669"/>
    <property type="project" value="InterPro"/>
</dbReference>
<dbReference type="Gene3D" id="3.30.70.1290">
    <property type="entry name" value="Transposase IS200-like"/>
    <property type="match status" value="1"/>
</dbReference>
<dbReference type="GO" id="GO:0003677">
    <property type="term" value="F:DNA binding"/>
    <property type="evidence" value="ECO:0007669"/>
    <property type="project" value="InterPro"/>
</dbReference>
<dbReference type="PANTHER" id="PTHR34322:SF2">
    <property type="entry name" value="TRANSPOSASE IS200-LIKE DOMAIN-CONTAINING PROTEIN"/>
    <property type="match status" value="1"/>
</dbReference>
<evidence type="ECO:0000313" key="2">
    <source>
        <dbReference type="EMBL" id="ANY15201.1"/>
    </source>
</evidence>
<dbReference type="InterPro" id="IPR002686">
    <property type="entry name" value="Transposase_17"/>
</dbReference>
<dbReference type="KEGG" id="bpdz:BBN53_04405"/>
<dbReference type="InterPro" id="IPR036515">
    <property type="entry name" value="Transposase_17_sf"/>
</dbReference>
<evidence type="ECO:0000313" key="4">
    <source>
        <dbReference type="Proteomes" id="UP000053096"/>
    </source>
</evidence>
<evidence type="ECO:0000259" key="1">
    <source>
        <dbReference type="SMART" id="SM01321"/>
    </source>
</evidence>
<dbReference type="AlphaFoldDB" id="A0A0M7DCE2"/>
<dbReference type="PANTHER" id="PTHR34322">
    <property type="entry name" value="TRANSPOSASE, Y1_TNP DOMAIN-CONTAINING"/>
    <property type="match status" value="1"/>
</dbReference>
<evidence type="ECO:0000313" key="5">
    <source>
        <dbReference type="Proteomes" id="UP000092950"/>
    </source>
</evidence>